<comment type="caution">
    <text evidence="2">The sequence shown here is derived from an EMBL/GenBank/DDBJ whole genome shotgun (WGS) entry which is preliminary data.</text>
</comment>
<organism evidence="2 3">
    <name type="scientific">Hesseltinella vesiculosa</name>
    <dbReference type="NCBI Taxonomy" id="101127"/>
    <lineage>
        <taxon>Eukaryota</taxon>
        <taxon>Fungi</taxon>
        <taxon>Fungi incertae sedis</taxon>
        <taxon>Mucoromycota</taxon>
        <taxon>Mucoromycotina</taxon>
        <taxon>Mucoromycetes</taxon>
        <taxon>Mucorales</taxon>
        <taxon>Cunninghamellaceae</taxon>
        <taxon>Hesseltinella</taxon>
    </lineage>
</organism>
<sequence length="94" mass="10978">MISVKCSYVSPESGQTTTIIEIHDNDDVSEDTTVQPTRQQRRRAQPRQPIDEEMVERLEVPMRDSRRRCQQRQHERGTLDSDDQAVRELEQALA</sequence>
<name>A0A1X2GIK4_9FUNG</name>
<feature type="compositionally biased region" description="Basic and acidic residues" evidence="1">
    <location>
        <begin position="72"/>
        <end position="94"/>
    </location>
</feature>
<keyword evidence="3" id="KW-1185">Reference proteome</keyword>
<dbReference type="EMBL" id="MCGT01000013">
    <property type="protein sequence ID" value="ORX54526.1"/>
    <property type="molecule type" value="Genomic_DNA"/>
</dbReference>
<evidence type="ECO:0000256" key="1">
    <source>
        <dbReference type="SAM" id="MobiDB-lite"/>
    </source>
</evidence>
<dbReference type="AlphaFoldDB" id="A0A1X2GIK4"/>
<accession>A0A1X2GIK4</accession>
<dbReference type="Proteomes" id="UP000242146">
    <property type="component" value="Unassembled WGS sequence"/>
</dbReference>
<evidence type="ECO:0000313" key="3">
    <source>
        <dbReference type="Proteomes" id="UP000242146"/>
    </source>
</evidence>
<feature type="compositionally biased region" description="Basic and acidic residues" evidence="1">
    <location>
        <begin position="55"/>
        <end position="64"/>
    </location>
</feature>
<evidence type="ECO:0000313" key="2">
    <source>
        <dbReference type="EMBL" id="ORX54526.1"/>
    </source>
</evidence>
<proteinExistence type="predicted"/>
<feature type="compositionally biased region" description="Polar residues" evidence="1">
    <location>
        <begin position="10"/>
        <end position="19"/>
    </location>
</feature>
<feature type="region of interest" description="Disordered" evidence="1">
    <location>
        <begin position="1"/>
        <end position="94"/>
    </location>
</feature>
<gene>
    <name evidence="2" type="ORF">DM01DRAFT_1037069</name>
</gene>
<protein>
    <submittedName>
        <fullName evidence="2">Uncharacterized protein</fullName>
    </submittedName>
</protein>
<reference evidence="2 3" key="1">
    <citation type="submission" date="2016-07" db="EMBL/GenBank/DDBJ databases">
        <title>Pervasive Adenine N6-methylation of Active Genes in Fungi.</title>
        <authorList>
            <consortium name="DOE Joint Genome Institute"/>
            <person name="Mondo S.J."/>
            <person name="Dannebaum R.O."/>
            <person name="Kuo R.C."/>
            <person name="Labutti K."/>
            <person name="Haridas S."/>
            <person name="Kuo A."/>
            <person name="Salamov A."/>
            <person name="Ahrendt S.R."/>
            <person name="Lipzen A."/>
            <person name="Sullivan W."/>
            <person name="Andreopoulos W.B."/>
            <person name="Clum A."/>
            <person name="Lindquist E."/>
            <person name="Daum C."/>
            <person name="Ramamoorthy G.K."/>
            <person name="Gryganskyi A."/>
            <person name="Culley D."/>
            <person name="Magnuson J.K."/>
            <person name="James T.Y."/>
            <person name="O'Malley M.A."/>
            <person name="Stajich J.E."/>
            <person name="Spatafora J.W."/>
            <person name="Visel A."/>
            <person name="Grigoriev I.V."/>
        </authorList>
    </citation>
    <scope>NUCLEOTIDE SEQUENCE [LARGE SCALE GENOMIC DNA]</scope>
    <source>
        <strain evidence="2 3">NRRL 3301</strain>
    </source>
</reference>